<gene>
    <name evidence="1" type="ORF">Tci_929207</name>
</gene>
<comment type="caution">
    <text evidence="1">The sequence shown here is derived from an EMBL/GenBank/DDBJ whole genome shotgun (WGS) entry which is preliminary data.</text>
</comment>
<organism evidence="1">
    <name type="scientific">Tanacetum cinerariifolium</name>
    <name type="common">Dalmatian daisy</name>
    <name type="synonym">Chrysanthemum cinerariifolium</name>
    <dbReference type="NCBI Taxonomy" id="118510"/>
    <lineage>
        <taxon>Eukaryota</taxon>
        <taxon>Viridiplantae</taxon>
        <taxon>Streptophyta</taxon>
        <taxon>Embryophyta</taxon>
        <taxon>Tracheophyta</taxon>
        <taxon>Spermatophyta</taxon>
        <taxon>Magnoliopsida</taxon>
        <taxon>eudicotyledons</taxon>
        <taxon>Gunneridae</taxon>
        <taxon>Pentapetalae</taxon>
        <taxon>asterids</taxon>
        <taxon>campanulids</taxon>
        <taxon>Asterales</taxon>
        <taxon>Asteraceae</taxon>
        <taxon>Asteroideae</taxon>
        <taxon>Anthemideae</taxon>
        <taxon>Anthemidinae</taxon>
        <taxon>Tanacetum</taxon>
    </lineage>
</organism>
<dbReference type="EMBL" id="BKCJ011838882">
    <property type="protein sequence ID" value="GFD57238.1"/>
    <property type="molecule type" value="Genomic_DNA"/>
</dbReference>
<feature type="non-terminal residue" evidence="1">
    <location>
        <position position="88"/>
    </location>
</feature>
<proteinExistence type="predicted"/>
<accession>A0A699XGZ0</accession>
<reference evidence="1" key="1">
    <citation type="journal article" date="2019" name="Sci. Rep.">
        <title>Draft genome of Tanacetum cinerariifolium, the natural source of mosquito coil.</title>
        <authorList>
            <person name="Yamashiro T."/>
            <person name="Shiraishi A."/>
            <person name="Satake H."/>
            <person name="Nakayama K."/>
        </authorList>
    </citation>
    <scope>NUCLEOTIDE SEQUENCE</scope>
</reference>
<feature type="non-terminal residue" evidence="1">
    <location>
        <position position="1"/>
    </location>
</feature>
<protein>
    <submittedName>
        <fullName evidence="1">Uncharacterized protein</fullName>
    </submittedName>
</protein>
<sequence>EKKSWTPDPDSSHSRLDKPLRKVKEQAVWCGFKAGLCRTSVTLQRFRDNERWTVGWTRDLVRLKVVRKWRVDCGTGGGEWQAQNGVSV</sequence>
<evidence type="ECO:0000313" key="1">
    <source>
        <dbReference type="EMBL" id="GFD57238.1"/>
    </source>
</evidence>
<name>A0A699XGZ0_TANCI</name>
<dbReference type="AlphaFoldDB" id="A0A699XGZ0"/>